<organism evidence="2 3">
    <name type="scientific">Hephaestia caeni</name>
    <dbReference type="NCBI Taxonomy" id="645617"/>
    <lineage>
        <taxon>Bacteria</taxon>
        <taxon>Pseudomonadati</taxon>
        <taxon>Pseudomonadota</taxon>
        <taxon>Alphaproteobacteria</taxon>
        <taxon>Sphingomonadales</taxon>
        <taxon>Sphingomonadaceae</taxon>
        <taxon>Hephaestia</taxon>
    </lineage>
</organism>
<dbReference type="AlphaFoldDB" id="A0A397PGH5"/>
<name>A0A397PGH5_9SPHN</name>
<accession>A0A397PGH5</accession>
<evidence type="ECO:0000256" key="1">
    <source>
        <dbReference type="SAM" id="Phobius"/>
    </source>
</evidence>
<reference evidence="2 3" key="1">
    <citation type="submission" date="2018-08" db="EMBL/GenBank/DDBJ databases">
        <title>Genomic Encyclopedia of Type Strains, Phase IV (KMG-IV): sequencing the most valuable type-strain genomes for metagenomic binning, comparative biology and taxonomic classification.</title>
        <authorList>
            <person name="Goeker M."/>
        </authorList>
    </citation>
    <scope>NUCLEOTIDE SEQUENCE [LARGE SCALE GENOMIC DNA]</scope>
    <source>
        <strain evidence="2 3">DSM 25527</strain>
    </source>
</reference>
<protein>
    <submittedName>
        <fullName evidence="2">Uncharacterized protein</fullName>
    </submittedName>
</protein>
<evidence type="ECO:0000313" key="2">
    <source>
        <dbReference type="EMBL" id="RIA46969.1"/>
    </source>
</evidence>
<keyword evidence="1" id="KW-0472">Membrane</keyword>
<gene>
    <name evidence="2" type="ORF">DFR49_1533</name>
</gene>
<dbReference type="EMBL" id="QXDC01000002">
    <property type="protein sequence ID" value="RIA46969.1"/>
    <property type="molecule type" value="Genomic_DNA"/>
</dbReference>
<evidence type="ECO:0000313" key="3">
    <source>
        <dbReference type="Proteomes" id="UP000266568"/>
    </source>
</evidence>
<keyword evidence="1" id="KW-0812">Transmembrane</keyword>
<sequence>MTRKKFIRIFIVSFIPLLILGFVFAKTVATYDPYAYITCAPFQLSGVTLDENCRSVGDPDDPLHKSVRSEHPSWFDIMEPRYDADAPLHNFIAGSQRIINQIEIVDASPFFGYGKDVAGYMKSLTGKKAILQLGIPGNERSVIIDNGISSLYCNNLNFEDAPGLYMSQCYGNGWGGPIVYHVSDLDRPKMDELKSAIEKIISEREGDYFLYRIIMYPLFIYAFLLISLLIWIFRKAVRFVNSD</sequence>
<comment type="caution">
    <text evidence="2">The sequence shown here is derived from an EMBL/GenBank/DDBJ whole genome shotgun (WGS) entry which is preliminary data.</text>
</comment>
<keyword evidence="1" id="KW-1133">Transmembrane helix</keyword>
<keyword evidence="3" id="KW-1185">Reference proteome</keyword>
<proteinExistence type="predicted"/>
<dbReference type="OrthoDB" id="9815163at2"/>
<feature type="transmembrane region" description="Helical" evidence="1">
    <location>
        <begin position="209"/>
        <end position="233"/>
    </location>
</feature>
<dbReference type="Proteomes" id="UP000266568">
    <property type="component" value="Unassembled WGS sequence"/>
</dbReference>
<dbReference type="RefSeq" id="WP_147373667.1">
    <property type="nucleotide sequence ID" value="NZ_QXDC01000002.1"/>
</dbReference>